<comment type="caution">
    <text evidence="1">The sequence shown here is derived from an EMBL/GenBank/DDBJ whole genome shotgun (WGS) entry which is preliminary data.</text>
</comment>
<dbReference type="InterPro" id="IPR010927">
    <property type="entry name" value="T4SS_TraH"/>
</dbReference>
<feature type="non-terminal residue" evidence="1">
    <location>
        <position position="1"/>
    </location>
</feature>
<dbReference type="EMBL" id="JACQWF010000314">
    <property type="protein sequence ID" value="MBI4596113.1"/>
    <property type="molecule type" value="Genomic_DNA"/>
</dbReference>
<protein>
    <submittedName>
        <fullName evidence="1">Conjugal transfer protein TraH</fullName>
    </submittedName>
</protein>
<reference evidence="1" key="1">
    <citation type="submission" date="2020-07" db="EMBL/GenBank/DDBJ databases">
        <title>Huge and variable diversity of episymbiotic CPR bacteria and DPANN archaea in groundwater ecosystems.</title>
        <authorList>
            <person name="He C.Y."/>
            <person name="Keren R."/>
            <person name="Whittaker M."/>
            <person name="Farag I.F."/>
            <person name="Doudna J."/>
            <person name="Cate J.H.D."/>
            <person name="Banfield J.F."/>
        </authorList>
    </citation>
    <scope>NUCLEOTIDE SEQUENCE</scope>
    <source>
        <strain evidence="1">NC_groundwater_1482_Ag_S-0.65um_47_24</strain>
    </source>
</reference>
<dbReference type="AlphaFoldDB" id="A0A933LQE7"/>
<dbReference type="Proteomes" id="UP000772181">
    <property type="component" value="Unassembled WGS sequence"/>
</dbReference>
<evidence type="ECO:0000313" key="2">
    <source>
        <dbReference type="Proteomes" id="UP000772181"/>
    </source>
</evidence>
<sequence length="151" mass="16857">EGFKPRVVEKVNSIIPKLQAGAETLGDEEKDFINAAHIPVRRLAEITQANQGLQNAAFDLLADLIVADMAISTIMKYIHYVELNIGKQTIVDRDKVLDRIESVKVDLNTQLKRELDVVESASRSYEMTDFFEKQIKNVTGKQIGQAAKSGK</sequence>
<organism evidence="1 2">
    <name type="scientific">Tectimicrobiota bacterium</name>
    <dbReference type="NCBI Taxonomy" id="2528274"/>
    <lineage>
        <taxon>Bacteria</taxon>
        <taxon>Pseudomonadati</taxon>
        <taxon>Nitrospinota/Tectimicrobiota group</taxon>
        <taxon>Candidatus Tectimicrobiota</taxon>
    </lineage>
</organism>
<gene>
    <name evidence="1" type="ORF">HY730_07010</name>
</gene>
<name>A0A933LQE7_UNCTE</name>
<dbReference type="Pfam" id="PF06122">
    <property type="entry name" value="TraH"/>
    <property type="match status" value="1"/>
</dbReference>
<accession>A0A933LQE7</accession>
<evidence type="ECO:0000313" key="1">
    <source>
        <dbReference type="EMBL" id="MBI4596113.1"/>
    </source>
</evidence>
<proteinExistence type="predicted"/>